<gene>
    <name evidence="2" type="ORF">XAT740_LOCUS44785</name>
</gene>
<keyword evidence="3" id="KW-1185">Reference proteome</keyword>
<feature type="compositionally biased region" description="Polar residues" evidence="1">
    <location>
        <begin position="1"/>
        <end position="15"/>
    </location>
</feature>
<reference evidence="2" key="1">
    <citation type="submission" date="2021-02" db="EMBL/GenBank/DDBJ databases">
        <authorList>
            <person name="Nowell W R."/>
        </authorList>
    </citation>
    <scope>NUCLEOTIDE SEQUENCE</scope>
</reference>
<protein>
    <submittedName>
        <fullName evidence="2">Uncharacterized protein</fullName>
    </submittedName>
</protein>
<dbReference type="Proteomes" id="UP000663828">
    <property type="component" value="Unassembled WGS sequence"/>
</dbReference>
<comment type="caution">
    <text evidence="2">The sequence shown here is derived from an EMBL/GenBank/DDBJ whole genome shotgun (WGS) entry which is preliminary data.</text>
</comment>
<dbReference type="GO" id="GO:0004386">
    <property type="term" value="F:helicase activity"/>
    <property type="evidence" value="ECO:0007669"/>
    <property type="project" value="TreeGrafter"/>
</dbReference>
<feature type="non-terminal residue" evidence="2">
    <location>
        <position position="1"/>
    </location>
</feature>
<dbReference type="InterPro" id="IPR027417">
    <property type="entry name" value="P-loop_NTPase"/>
</dbReference>
<accession>A0A815YT28</accession>
<dbReference type="PANTHER" id="PTHR18934">
    <property type="entry name" value="ATP-DEPENDENT RNA HELICASE"/>
    <property type="match status" value="1"/>
</dbReference>
<proteinExistence type="predicted"/>
<dbReference type="GO" id="GO:0071013">
    <property type="term" value="C:catalytic step 2 spliceosome"/>
    <property type="evidence" value="ECO:0007669"/>
    <property type="project" value="TreeGrafter"/>
</dbReference>
<evidence type="ECO:0000313" key="3">
    <source>
        <dbReference type="Proteomes" id="UP000663828"/>
    </source>
</evidence>
<feature type="region of interest" description="Disordered" evidence="1">
    <location>
        <begin position="1"/>
        <end position="40"/>
    </location>
</feature>
<feature type="compositionally biased region" description="Polar residues" evidence="1">
    <location>
        <begin position="26"/>
        <end position="40"/>
    </location>
</feature>
<dbReference type="AlphaFoldDB" id="A0A815YT28"/>
<dbReference type="Gene3D" id="3.40.50.300">
    <property type="entry name" value="P-loop containing nucleotide triphosphate hydrolases"/>
    <property type="match status" value="1"/>
</dbReference>
<sequence length="129" mass="14732">MQISSQKPTDNSTSRFWKPGSARPPRQQSSSIVDRQDSTSENVDLYQHSSMSISQHRRNLPIANYRTHILYLLEKYRTIIIIGQTGSGKSTQIPQYLLEGGWTRNGKLICMTEPRRIATVQLAQRIADE</sequence>
<dbReference type="GO" id="GO:0003723">
    <property type="term" value="F:RNA binding"/>
    <property type="evidence" value="ECO:0007669"/>
    <property type="project" value="TreeGrafter"/>
</dbReference>
<dbReference type="PANTHER" id="PTHR18934:SF136">
    <property type="entry name" value="ATP-DEPENDENT RNA HELICASE DHX35-RELATED"/>
    <property type="match status" value="1"/>
</dbReference>
<organism evidence="2 3">
    <name type="scientific">Adineta ricciae</name>
    <name type="common">Rotifer</name>
    <dbReference type="NCBI Taxonomy" id="249248"/>
    <lineage>
        <taxon>Eukaryota</taxon>
        <taxon>Metazoa</taxon>
        <taxon>Spiralia</taxon>
        <taxon>Gnathifera</taxon>
        <taxon>Rotifera</taxon>
        <taxon>Eurotatoria</taxon>
        <taxon>Bdelloidea</taxon>
        <taxon>Adinetida</taxon>
        <taxon>Adinetidae</taxon>
        <taxon>Adineta</taxon>
    </lineage>
</organism>
<evidence type="ECO:0000256" key="1">
    <source>
        <dbReference type="SAM" id="MobiDB-lite"/>
    </source>
</evidence>
<evidence type="ECO:0000313" key="2">
    <source>
        <dbReference type="EMBL" id="CAF1574248.1"/>
    </source>
</evidence>
<dbReference type="SUPFAM" id="SSF52540">
    <property type="entry name" value="P-loop containing nucleoside triphosphate hydrolases"/>
    <property type="match status" value="1"/>
</dbReference>
<name>A0A815YT28_ADIRI</name>
<dbReference type="EMBL" id="CAJNOR010005731">
    <property type="protein sequence ID" value="CAF1574248.1"/>
    <property type="molecule type" value="Genomic_DNA"/>
</dbReference>